<protein>
    <submittedName>
        <fullName evidence="1">Uncharacterized protein</fullName>
    </submittedName>
</protein>
<accession>Q7MGR9</accession>
<name>Q7MGR9_VIBVY</name>
<sequence>MGLLALEHVSPDDLGGTQNLYQQGSDDLQSRSLSGHVDHHVYQKLLLLLVRESFPGTMLQR</sequence>
<dbReference type="EMBL" id="BA000037">
    <property type="protein sequence ID" value="BAC95922.1"/>
    <property type="molecule type" value="Genomic_DNA"/>
</dbReference>
<gene>
    <name evidence="1" type="ordered locus">VV3157</name>
</gene>
<organism evidence="1 2">
    <name type="scientific">Vibrio vulnificus (strain YJ016)</name>
    <dbReference type="NCBI Taxonomy" id="196600"/>
    <lineage>
        <taxon>Bacteria</taxon>
        <taxon>Pseudomonadati</taxon>
        <taxon>Pseudomonadota</taxon>
        <taxon>Gammaproteobacteria</taxon>
        <taxon>Vibrionales</taxon>
        <taxon>Vibrionaceae</taxon>
        <taxon>Vibrio</taxon>
    </lineage>
</organism>
<dbReference type="KEGG" id="vvy:VV3157"/>
<proteinExistence type="predicted"/>
<evidence type="ECO:0000313" key="1">
    <source>
        <dbReference type="EMBL" id="BAC95922.1"/>
    </source>
</evidence>
<dbReference type="AlphaFoldDB" id="Q7MGR9"/>
<reference evidence="1 2" key="1">
    <citation type="journal article" date="2003" name="Genome Res.">
        <title>Comparative genome analysis of Vibrio vulnificus, a marine pathogen.</title>
        <authorList>
            <person name="Chen C.Y."/>
            <person name="Wu K.M."/>
            <person name="Chang Y.C."/>
            <person name="Chang C.H."/>
            <person name="Tsai H.C."/>
            <person name="Liao T.L."/>
            <person name="Liu Y.M."/>
            <person name="Chen H.J."/>
            <person name="Shen A.B."/>
            <person name="Li J.C."/>
            <person name="Su T.L."/>
            <person name="Shao C.P."/>
            <person name="Lee C.T."/>
            <person name="Hor L.I."/>
            <person name="Tsai S.F."/>
        </authorList>
    </citation>
    <scope>NUCLEOTIDE SEQUENCE [LARGE SCALE GENOMIC DNA]</scope>
    <source>
        <strain evidence="1 2">YJ016</strain>
    </source>
</reference>
<evidence type="ECO:0000313" key="2">
    <source>
        <dbReference type="Proteomes" id="UP000002675"/>
    </source>
</evidence>
<dbReference type="HOGENOM" id="CLU_2937671_0_0_6"/>
<dbReference type="Proteomes" id="UP000002675">
    <property type="component" value="Chromosome I"/>
</dbReference>